<feature type="transmembrane region" description="Helical" evidence="6">
    <location>
        <begin position="96"/>
        <end position="115"/>
    </location>
</feature>
<dbReference type="Proteomes" id="UP000198942">
    <property type="component" value="Unassembled WGS sequence"/>
</dbReference>
<proteinExistence type="inferred from homology"/>
<evidence type="ECO:0000259" key="7">
    <source>
        <dbReference type="Pfam" id="PF00892"/>
    </source>
</evidence>
<organism evidence="8 9">
    <name type="scientific">Mucilaginibacter gossypiicola</name>
    <dbReference type="NCBI Taxonomy" id="551995"/>
    <lineage>
        <taxon>Bacteria</taxon>
        <taxon>Pseudomonadati</taxon>
        <taxon>Bacteroidota</taxon>
        <taxon>Sphingobacteriia</taxon>
        <taxon>Sphingobacteriales</taxon>
        <taxon>Sphingobacteriaceae</taxon>
        <taxon>Mucilaginibacter</taxon>
    </lineage>
</organism>
<evidence type="ECO:0000256" key="4">
    <source>
        <dbReference type="ARBA" id="ARBA00022989"/>
    </source>
</evidence>
<feature type="transmembrane region" description="Helical" evidence="6">
    <location>
        <begin position="190"/>
        <end position="214"/>
    </location>
</feature>
<feature type="transmembrane region" description="Helical" evidence="6">
    <location>
        <begin position="40"/>
        <end position="60"/>
    </location>
</feature>
<dbReference type="OrthoDB" id="9812547at2"/>
<dbReference type="RefSeq" id="WP_091209279.1">
    <property type="nucleotide sequence ID" value="NZ_FOCL01000002.1"/>
</dbReference>
<sequence>MNNDKKKPWLLLLSAFVAIYFFWGTTYLAIAYALKGLKPFTISAFRYLIAGLILCCWIRFKKQKWPEGKDLRVLIISGVLMLSGGSGLVVLGERHISSGFAAVIVATEPLFFVLFDHRRWKVYFSNSWIIAGLVIGFAGIALFAYFAPAGQSVSHRHPVFGVVITLLSAMSWVTGGLYANHNLSSKTGNIVNSTVQLLAAGIFSAIVAGCMGEWSKLIVKTVPLSAWIGLIYLIVMGSLVAYISFNWLITVQPPAVVSTHTYVNPIVAILMGWLIAGEHIANIQIVALVIVLVGVLITQLNKQKAVD</sequence>
<name>A0A1H8D8B3_9SPHI</name>
<accession>A0A1H8D8B3</accession>
<feature type="transmembrane region" description="Helical" evidence="6">
    <location>
        <begin position="9"/>
        <end position="34"/>
    </location>
</feature>
<keyword evidence="4 6" id="KW-1133">Transmembrane helix</keyword>
<evidence type="ECO:0000313" key="8">
    <source>
        <dbReference type="EMBL" id="SEN03510.1"/>
    </source>
</evidence>
<feature type="domain" description="EamA" evidence="7">
    <location>
        <begin position="16"/>
        <end position="143"/>
    </location>
</feature>
<feature type="domain" description="EamA" evidence="7">
    <location>
        <begin position="160"/>
        <end position="298"/>
    </location>
</feature>
<keyword evidence="9" id="KW-1185">Reference proteome</keyword>
<dbReference type="PANTHER" id="PTHR32322">
    <property type="entry name" value="INNER MEMBRANE TRANSPORTER"/>
    <property type="match status" value="1"/>
</dbReference>
<protein>
    <submittedName>
        <fullName evidence="8">Permease of the drug/metabolite transporter (DMT) superfamily</fullName>
    </submittedName>
</protein>
<evidence type="ECO:0000313" key="9">
    <source>
        <dbReference type="Proteomes" id="UP000198942"/>
    </source>
</evidence>
<evidence type="ECO:0000256" key="1">
    <source>
        <dbReference type="ARBA" id="ARBA00004141"/>
    </source>
</evidence>
<comment type="subcellular location">
    <subcellularLocation>
        <location evidence="1">Membrane</location>
        <topology evidence="1">Multi-pass membrane protein</topology>
    </subcellularLocation>
</comment>
<feature type="transmembrane region" description="Helical" evidence="6">
    <location>
        <begin position="255"/>
        <end position="275"/>
    </location>
</feature>
<dbReference type="Pfam" id="PF00892">
    <property type="entry name" value="EamA"/>
    <property type="match status" value="2"/>
</dbReference>
<dbReference type="AlphaFoldDB" id="A0A1H8D8B3"/>
<dbReference type="SUPFAM" id="SSF103481">
    <property type="entry name" value="Multidrug resistance efflux transporter EmrE"/>
    <property type="match status" value="2"/>
</dbReference>
<dbReference type="InterPro" id="IPR050638">
    <property type="entry name" value="AA-Vitamin_Transporters"/>
</dbReference>
<feature type="transmembrane region" description="Helical" evidence="6">
    <location>
        <begin position="281"/>
        <end position="300"/>
    </location>
</feature>
<feature type="transmembrane region" description="Helical" evidence="6">
    <location>
        <begin position="127"/>
        <end position="147"/>
    </location>
</feature>
<evidence type="ECO:0000256" key="5">
    <source>
        <dbReference type="ARBA" id="ARBA00023136"/>
    </source>
</evidence>
<feature type="transmembrane region" description="Helical" evidence="6">
    <location>
        <begin position="159"/>
        <end position="178"/>
    </location>
</feature>
<dbReference type="InterPro" id="IPR000620">
    <property type="entry name" value="EamA_dom"/>
</dbReference>
<dbReference type="PANTHER" id="PTHR32322:SF2">
    <property type="entry name" value="EAMA DOMAIN-CONTAINING PROTEIN"/>
    <property type="match status" value="1"/>
</dbReference>
<dbReference type="InterPro" id="IPR037185">
    <property type="entry name" value="EmrE-like"/>
</dbReference>
<evidence type="ECO:0000256" key="6">
    <source>
        <dbReference type="SAM" id="Phobius"/>
    </source>
</evidence>
<evidence type="ECO:0000256" key="3">
    <source>
        <dbReference type="ARBA" id="ARBA00022692"/>
    </source>
</evidence>
<dbReference type="GO" id="GO:0016020">
    <property type="term" value="C:membrane"/>
    <property type="evidence" value="ECO:0007669"/>
    <property type="project" value="UniProtKB-SubCell"/>
</dbReference>
<gene>
    <name evidence="8" type="ORF">SAMN05192574_102250</name>
</gene>
<keyword evidence="5 6" id="KW-0472">Membrane</keyword>
<feature type="transmembrane region" description="Helical" evidence="6">
    <location>
        <begin position="226"/>
        <end position="248"/>
    </location>
</feature>
<dbReference type="EMBL" id="FOCL01000002">
    <property type="protein sequence ID" value="SEN03510.1"/>
    <property type="molecule type" value="Genomic_DNA"/>
</dbReference>
<evidence type="ECO:0000256" key="2">
    <source>
        <dbReference type="ARBA" id="ARBA00007362"/>
    </source>
</evidence>
<feature type="transmembrane region" description="Helical" evidence="6">
    <location>
        <begin position="72"/>
        <end position="90"/>
    </location>
</feature>
<dbReference type="STRING" id="551995.SAMN05192574_102250"/>
<keyword evidence="3 6" id="KW-0812">Transmembrane</keyword>
<reference evidence="9" key="1">
    <citation type="submission" date="2016-10" db="EMBL/GenBank/DDBJ databases">
        <authorList>
            <person name="Varghese N."/>
            <person name="Submissions S."/>
        </authorList>
    </citation>
    <scope>NUCLEOTIDE SEQUENCE [LARGE SCALE GENOMIC DNA]</scope>
    <source>
        <strain evidence="9">Gh-48</strain>
    </source>
</reference>
<comment type="similarity">
    <text evidence="2">Belongs to the EamA transporter family.</text>
</comment>